<keyword evidence="3" id="KW-0411">Iron-sulfur</keyword>
<accession>A0A1C0B662</accession>
<dbReference type="SFLD" id="SFLDS00029">
    <property type="entry name" value="Radical_SAM"/>
    <property type="match status" value="1"/>
</dbReference>
<reference evidence="5" key="1">
    <citation type="submission" date="2015-05" db="EMBL/GenBank/DDBJ databases">
        <authorList>
            <person name="Rovetto F."/>
            <person name="Cocolin L."/>
            <person name="Illeghems K."/>
            <person name="Van Nieuwerburgh F."/>
            <person name="Houf K."/>
        </authorList>
    </citation>
    <scope>NUCLEOTIDE SEQUENCE [LARGE SCALE GENOMIC DNA]</scope>
    <source>
        <strain evidence="5">DU22</strain>
    </source>
</reference>
<sequence>MNDLYLYGSNERIFLNINLGCSSNCSYCYLSDLSISKNGYNNQKISIEDLISRLKNNPNFIRGKNGTILSIGCYSECWDTNNKLDTIKLINDLLEFNNPIQLSTKRRITKKDLELINLSQIKYKGQLSIYISNSSITMYKEYEDKTTKPSIRFKSFDLINEFPLINFYLYIKPVIKDITIKDELKYINLIKKYNLDVIVGEYFEINQDVNAPIGNGILGYSKKENDTEILKNIFLKFCNVYKYSIEPIKKEQNGFI</sequence>
<dbReference type="AlphaFoldDB" id="A0A1C0B662"/>
<dbReference type="InterPro" id="IPR040086">
    <property type="entry name" value="MJ0683-like"/>
</dbReference>
<evidence type="ECO:0000313" key="4">
    <source>
        <dbReference type="EMBL" id="OCL98661.1"/>
    </source>
</evidence>
<evidence type="ECO:0000256" key="1">
    <source>
        <dbReference type="ARBA" id="ARBA00022723"/>
    </source>
</evidence>
<dbReference type="PANTHER" id="PTHR43432:SF4">
    <property type="entry name" value="RADICAL SAM CORE DOMAIN-CONTAINING PROTEIN"/>
    <property type="match status" value="1"/>
</dbReference>
<evidence type="ECO:0000256" key="3">
    <source>
        <dbReference type="ARBA" id="ARBA00023014"/>
    </source>
</evidence>
<gene>
    <name evidence="4" type="ORF">AAX29_01574</name>
</gene>
<evidence type="ECO:0000256" key="2">
    <source>
        <dbReference type="ARBA" id="ARBA00023004"/>
    </source>
</evidence>
<keyword evidence="1" id="KW-0479">Metal-binding</keyword>
<dbReference type="EMBL" id="LCUJ01000005">
    <property type="protein sequence ID" value="OCL98661.1"/>
    <property type="molecule type" value="Genomic_DNA"/>
</dbReference>
<evidence type="ECO:0008006" key="6">
    <source>
        <dbReference type="Google" id="ProtNLM"/>
    </source>
</evidence>
<dbReference type="GO" id="GO:0046872">
    <property type="term" value="F:metal ion binding"/>
    <property type="evidence" value="ECO:0007669"/>
    <property type="project" value="UniProtKB-KW"/>
</dbReference>
<dbReference type="STRING" id="544718.AAX25_01776"/>
<organism evidence="4 5">
    <name type="scientific">Aliarcobacter thereius</name>
    <dbReference type="NCBI Taxonomy" id="544718"/>
    <lineage>
        <taxon>Bacteria</taxon>
        <taxon>Pseudomonadati</taxon>
        <taxon>Campylobacterota</taxon>
        <taxon>Epsilonproteobacteria</taxon>
        <taxon>Campylobacterales</taxon>
        <taxon>Arcobacteraceae</taxon>
        <taxon>Aliarcobacter</taxon>
    </lineage>
</organism>
<evidence type="ECO:0000313" key="5">
    <source>
        <dbReference type="Proteomes" id="UP000093281"/>
    </source>
</evidence>
<name>A0A1C0B662_9BACT</name>
<dbReference type="Proteomes" id="UP000093281">
    <property type="component" value="Unassembled WGS sequence"/>
</dbReference>
<proteinExistence type="predicted"/>
<dbReference type="InterPro" id="IPR007197">
    <property type="entry name" value="rSAM"/>
</dbReference>
<keyword evidence="2" id="KW-0408">Iron</keyword>
<comment type="caution">
    <text evidence="4">The sequence shown here is derived from an EMBL/GenBank/DDBJ whole genome shotgun (WGS) entry which is preliminary data.</text>
</comment>
<dbReference type="PANTHER" id="PTHR43432">
    <property type="entry name" value="SLR0285 PROTEIN"/>
    <property type="match status" value="1"/>
</dbReference>
<dbReference type="GO" id="GO:0051536">
    <property type="term" value="F:iron-sulfur cluster binding"/>
    <property type="evidence" value="ECO:0007669"/>
    <property type="project" value="UniProtKB-KW"/>
</dbReference>
<protein>
    <recommendedName>
        <fullName evidence="6">Radical SAM protein</fullName>
    </recommendedName>
</protein>
<dbReference type="GO" id="GO:0003824">
    <property type="term" value="F:catalytic activity"/>
    <property type="evidence" value="ECO:0007669"/>
    <property type="project" value="InterPro"/>
</dbReference>